<name>A0A3L8PHS6_9ACTN</name>
<dbReference type="AlphaFoldDB" id="A0A3L8PHS6"/>
<feature type="transmembrane region" description="Helical" evidence="2">
    <location>
        <begin position="17"/>
        <end position="39"/>
    </location>
</feature>
<evidence type="ECO:0000256" key="1">
    <source>
        <dbReference type="SAM" id="MobiDB-lite"/>
    </source>
</evidence>
<feature type="transmembrane region" description="Helical" evidence="2">
    <location>
        <begin position="46"/>
        <end position="66"/>
    </location>
</feature>
<accession>A0A3L8PHS6</accession>
<keyword evidence="2" id="KW-1133">Transmembrane helix</keyword>
<keyword evidence="4" id="KW-1185">Reference proteome</keyword>
<sequence length="116" mass="12054">MDAKNLLTRLPDGFRDAFYLAILVAGIALGSIQVAYAAIPDAGQPGWLNVALAVYAYLGGVFGITASQNLTSKPSVEPVDEVALAHPFGDSDTPAGDVPGDPIGDDFAAGEHRRED</sequence>
<feature type="region of interest" description="Disordered" evidence="1">
    <location>
        <begin position="86"/>
        <end position="116"/>
    </location>
</feature>
<dbReference type="Proteomes" id="UP000282515">
    <property type="component" value="Unassembled WGS sequence"/>
</dbReference>
<gene>
    <name evidence="3" type="ORF">D9V41_14700</name>
</gene>
<keyword evidence="2" id="KW-0472">Membrane</keyword>
<organism evidence="3 4">
    <name type="scientific">Aeromicrobium phragmitis</name>
    <dbReference type="NCBI Taxonomy" id="2478914"/>
    <lineage>
        <taxon>Bacteria</taxon>
        <taxon>Bacillati</taxon>
        <taxon>Actinomycetota</taxon>
        <taxon>Actinomycetes</taxon>
        <taxon>Propionibacteriales</taxon>
        <taxon>Nocardioidaceae</taxon>
        <taxon>Aeromicrobium</taxon>
    </lineage>
</organism>
<evidence type="ECO:0008006" key="5">
    <source>
        <dbReference type="Google" id="ProtNLM"/>
    </source>
</evidence>
<comment type="caution">
    <text evidence="3">The sequence shown here is derived from an EMBL/GenBank/DDBJ whole genome shotgun (WGS) entry which is preliminary data.</text>
</comment>
<dbReference type="OrthoDB" id="5123630at2"/>
<evidence type="ECO:0000313" key="3">
    <source>
        <dbReference type="EMBL" id="RLV54836.1"/>
    </source>
</evidence>
<dbReference type="RefSeq" id="WP_121795332.1">
    <property type="nucleotide sequence ID" value="NZ_RDBF01000013.1"/>
</dbReference>
<dbReference type="EMBL" id="RDBF01000013">
    <property type="protein sequence ID" value="RLV54836.1"/>
    <property type="molecule type" value="Genomic_DNA"/>
</dbReference>
<proteinExistence type="predicted"/>
<keyword evidence="2" id="KW-0812">Transmembrane</keyword>
<evidence type="ECO:0000313" key="4">
    <source>
        <dbReference type="Proteomes" id="UP000282515"/>
    </source>
</evidence>
<evidence type="ECO:0000256" key="2">
    <source>
        <dbReference type="SAM" id="Phobius"/>
    </source>
</evidence>
<protein>
    <recommendedName>
        <fullName evidence="5">Holin</fullName>
    </recommendedName>
</protein>
<reference evidence="3 4" key="1">
    <citation type="submission" date="2018-10" db="EMBL/GenBank/DDBJ databases">
        <title>Aeromicrobium sp. 9W16Y-2 whole genome shotgun sequence.</title>
        <authorList>
            <person name="Li F."/>
        </authorList>
    </citation>
    <scope>NUCLEOTIDE SEQUENCE [LARGE SCALE GENOMIC DNA]</scope>
    <source>
        <strain evidence="3 4">9W16Y-2</strain>
    </source>
</reference>